<name>A0A2R5F3K2_9PROT</name>
<evidence type="ECO:0000313" key="2">
    <source>
        <dbReference type="EMBL" id="GBG13052.1"/>
    </source>
</evidence>
<dbReference type="EMBL" id="BDOQ01000002">
    <property type="protein sequence ID" value="GBG13052.1"/>
    <property type="molecule type" value="Genomic_DNA"/>
</dbReference>
<dbReference type="AlphaFoldDB" id="A0A2R5F3K2"/>
<accession>A0A2R5F3K2</accession>
<keyword evidence="2" id="KW-0808">Transferase</keyword>
<dbReference type="RefSeq" id="WP_109014261.1">
    <property type="nucleotide sequence ID" value="NZ_BDOQ01000002.1"/>
</dbReference>
<dbReference type="Pfam" id="PF00480">
    <property type="entry name" value="ROK"/>
    <property type="match status" value="1"/>
</dbReference>
<dbReference type="PANTHER" id="PTHR18964:SF149">
    <property type="entry name" value="BIFUNCTIONAL UDP-N-ACETYLGLUCOSAMINE 2-EPIMERASE_N-ACETYLMANNOSAMINE KINASE"/>
    <property type="match status" value="1"/>
</dbReference>
<keyword evidence="3" id="KW-1185">Reference proteome</keyword>
<dbReference type="EC" id="2.7.1.2" evidence="2"/>
<dbReference type="SUPFAM" id="SSF53067">
    <property type="entry name" value="Actin-like ATPase domain"/>
    <property type="match status" value="1"/>
</dbReference>
<sequence>MLAEFNLENILSRDDAHVVGIDVGGTNLRVGVVNGSGLAWEHRVQADFSRMCRELPAEQALVAIIEALATGIRMALDQYPQVNAVGIGFPGFIDPTTQQVAQSPNLPGLLNVDISGPLSQMFGLPVIVENDALAAAYGEYVLGGLDVRSLVYLGLGTGVGGGFILDGKPFPGFHGVAMEVGHIIVEPDGRQCGCGNRGCLEQYASASGVVLSYRELSGRHEGDAAFVARQAELGDAHALAAYRRAAEALAQGLASILKVLDAQHVVIGGGMSLAWSLMQEAFHTRLQQDLIPVLRQRVSVGISQGGDHAGILGAALLGHAAKLRS</sequence>
<dbReference type="GO" id="GO:0004340">
    <property type="term" value="F:glucokinase activity"/>
    <property type="evidence" value="ECO:0007669"/>
    <property type="project" value="UniProtKB-EC"/>
</dbReference>
<organism evidence="2 3">
    <name type="scientific">Novimethylophilus kurashikiensis</name>
    <dbReference type="NCBI Taxonomy" id="1825523"/>
    <lineage>
        <taxon>Bacteria</taxon>
        <taxon>Pseudomonadati</taxon>
        <taxon>Pseudomonadota</taxon>
        <taxon>Betaproteobacteria</taxon>
        <taxon>Nitrosomonadales</taxon>
        <taxon>Methylophilaceae</taxon>
        <taxon>Novimethylophilus</taxon>
    </lineage>
</organism>
<evidence type="ECO:0000256" key="1">
    <source>
        <dbReference type="ARBA" id="ARBA00006479"/>
    </source>
</evidence>
<dbReference type="Gene3D" id="3.30.420.40">
    <property type="match status" value="2"/>
</dbReference>
<keyword evidence="2" id="KW-0418">Kinase</keyword>
<gene>
    <name evidence="2" type="primary">glk</name>
    <name evidence="2" type="ORF">NMK_0590</name>
</gene>
<dbReference type="PANTHER" id="PTHR18964">
    <property type="entry name" value="ROK (REPRESSOR, ORF, KINASE) FAMILY"/>
    <property type="match status" value="1"/>
</dbReference>
<proteinExistence type="inferred from homology"/>
<dbReference type="InterPro" id="IPR000600">
    <property type="entry name" value="ROK"/>
</dbReference>
<reference evidence="2 3" key="1">
    <citation type="journal article" date="2018" name="Environ. Microbiol.">
        <title>Isolation and genomic characterization of Novimethylophilus kurashikiensis gen. nov. sp. nov., a new lanthanide-dependent methylotrophic species of Methylophilaceae.</title>
        <authorList>
            <person name="Lv H."/>
            <person name="Sahin N."/>
            <person name="Tani A."/>
        </authorList>
    </citation>
    <scope>NUCLEOTIDE SEQUENCE [LARGE SCALE GENOMIC DNA]</scope>
    <source>
        <strain evidence="2 3">La2-4</strain>
    </source>
</reference>
<dbReference type="OrthoDB" id="9810372at2"/>
<comment type="similarity">
    <text evidence="1">Belongs to the ROK (NagC/XylR) family.</text>
</comment>
<comment type="caution">
    <text evidence="2">The sequence shown here is derived from an EMBL/GenBank/DDBJ whole genome shotgun (WGS) entry which is preliminary data.</text>
</comment>
<dbReference type="InterPro" id="IPR043129">
    <property type="entry name" value="ATPase_NBD"/>
</dbReference>
<dbReference type="Proteomes" id="UP000245081">
    <property type="component" value="Unassembled WGS sequence"/>
</dbReference>
<evidence type="ECO:0000313" key="3">
    <source>
        <dbReference type="Proteomes" id="UP000245081"/>
    </source>
</evidence>
<protein>
    <submittedName>
        <fullName evidence="2">Glucokinase</fullName>
        <ecNumber evidence="2">2.7.1.2</ecNumber>
    </submittedName>
</protein>